<dbReference type="AlphaFoldDB" id="A0A6P8BED2"/>
<dbReference type="SUPFAM" id="SSF51905">
    <property type="entry name" value="FAD/NAD(P)-binding domain"/>
    <property type="match status" value="2"/>
</dbReference>
<sequence length="574" mass="64155">MAAHENDNNVILDILIVGAGPCGLAVASRLCERSPSALFTDEEHQRYHWIKKHGHRMSLKCRKGGAVIPSSSSSSSSSCCSDAGGDAQAKCRLRYKTLVLDATGDSWMNRWNKLFATFQISHLRSPMFWHVDPAERDALLAWAHELGRQDDLVELRGCVGKEISKHLRKTRISKHSKHHSVVEIDERERKDYYTPPQAVFADHNRSIASRYGIQDGLIRQGRVQDIKYAKFPHVSRTEDLFQVKSEDGTTHYARSVVLAVGPANAPNIPAGIEGLSPAPGQWEQPPRTSHSMRITHGQIPDPAVQKIVNSGRTTNVLVIGGGLTSAQISDVNIRKGVTKVWHMMRGTAKIKAFDVDLAWMGKYRNVEHAYFWGAESDEERLEQIRKARGGGSIPSLYWKKVKAHIASGRLELRQKTKLTSASFDEASQKWTVKTEPPIDEAILPKFDFIYFATGIEANVETLPYMQTLLESHPIPTEGGLPCLTEDLMWRDDVPLFVAGRLASLRLGPAGPNLGGARTGAERISWALDEFLEERLASEESEGFEPEIFDEEQVAFVTGRNNRYRTLSIEGEEDW</sequence>
<dbReference type="PANTHER" id="PTHR38663">
    <property type="match status" value="1"/>
</dbReference>
<proteinExistence type="predicted"/>
<dbReference type="RefSeq" id="XP_030985517.1">
    <property type="nucleotide sequence ID" value="XM_031124210.1"/>
</dbReference>
<dbReference type="OrthoDB" id="76038at2759"/>
<reference evidence="2" key="3">
    <citation type="submission" date="2025-08" db="UniProtKB">
        <authorList>
            <consortium name="RefSeq"/>
        </authorList>
    </citation>
    <scope>IDENTIFICATION</scope>
    <source>
        <strain evidence="2">NI907</strain>
    </source>
</reference>
<reference evidence="2" key="1">
    <citation type="journal article" date="2019" name="Mol. Biol. Evol.">
        <title>Blast fungal genomes show frequent chromosomal changes, gene gains and losses, and effector gene turnover.</title>
        <authorList>
            <person name="Gomez Luciano L.B."/>
            <person name="Jason Tsai I."/>
            <person name="Chuma I."/>
            <person name="Tosa Y."/>
            <person name="Chen Y.H."/>
            <person name="Li J.Y."/>
            <person name="Li M.Y."/>
            <person name="Jade Lu M.Y."/>
            <person name="Nakayashiki H."/>
            <person name="Li W.H."/>
        </authorList>
    </citation>
    <scope>NUCLEOTIDE SEQUENCE</scope>
    <source>
        <strain evidence="2">NI907</strain>
    </source>
</reference>
<evidence type="ECO:0000313" key="1">
    <source>
        <dbReference type="Proteomes" id="UP000515153"/>
    </source>
</evidence>
<protein>
    <submittedName>
        <fullName evidence="2">Uncharacterized protein</fullName>
    </submittedName>
</protein>
<name>A0A6P8BED2_PYRGI</name>
<dbReference type="Gene3D" id="3.50.50.60">
    <property type="entry name" value="FAD/NAD(P)-binding domain"/>
    <property type="match status" value="1"/>
</dbReference>
<gene>
    <name evidence="2" type="ORF">PgNI_04159</name>
</gene>
<dbReference type="Proteomes" id="UP000515153">
    <property type="component" value="Unplaced"/>
</dbReference>
<dbReference type="PANTHER" id="PTHR38663:SF1">
    <property type="entry name" value="L-ORNITHINE N(5)-MONOOXYGENASE"/>
    <property type="match status" value="1"/>
</dbReference>
<reference evidence="2" key="2">
    <citation type="submission" date="2019-10" db="EMBL/GenBank/DDBJ databases">
        <authorList>
            <consortium name="NCBI Genome Project"/>
        </authorList>
    </citation>
    <scope>NUCLEOTIDE SEQUENCE</scope>
    <source>
        <strain evidence="2">NI907</strain>
    </source>
</reference>
<accession>A0A6P8BED2</accession>
<dbReference type="KEGG" id="pgri:PgNI_04159"/>
<dbReference type="InterPro" id="IPR036188">
    <property type="entry name" value="FAD/NAD-bd_sf"/>
</dbReference>
<dbReference type="GeneID" id="41959119"/>
<keyword evidence="1" id="KW-1185">Reference proteome</keyword>
<organism evidence="1 2">
    <name type="scientific">Pyricularia grisea</name>
    <name type="common">Crabgrass-specific blast fungus</name>
    <name type="synonym">Magnaporthe grisea</name>
    <dbReference type="NCBI Taxonomy" id="148305"/>
    <lineage>
        <taxon>Eukaryota</taxon>
        <taxon>Fungi</taxon>
        <taxon>Dikarya</taxon>
        <taxon>Ascomycota</taxon>
        <taxon>Pezizomycotina</taxon>
        <taxon>Sordariomycetes</taxon>
        <taxon>Sordariomycetidae</taxon>
        <taxon>Magnaporthales</taxon>
        <taxon>Pyriculariaceae</taxon>
        <taxon>Pyricularia</taxon>
    </lineage>
</organism>
<evidence type="ECO:0000313" key="2">
    <source>
        <dbReference type="RefSeq" id="XP_030985517.1"/>
    </source>
</evidence>